<protein>
    <submittedName>
        <fullName evidence="3">Cochaperone protein</fullName>
    </submittedName>
</protein>
<dbReference type="Proteomes" id="UP001214415">
    <property type="component" value="Chromosome 3"/>
</dbReference>
<dbReference type="PROSITE" id="PS51048">
    <property type="entry name" value="SGS"/>
    <property type="match status" value="1"/>
</dbReference>
<dbReference type="GO" id="GO:0051087">
    <property type="term" value="F:protein-folding chaperone binding"/>
    <property type="evidence" value="ECO:0007669"/>
    <property type="project" value="InterPro"/>
</dbReference>
<feature type="compositionally biased region" description="Low complexity" evidence="1">
    <location>
        <begin position="67"/>
        <end position="79"/>
    </location>
</feature>
<feature type="region of interest" description="Disordered" evidence="1">
    <location>
        <begin position="63"/>
        <end position="102"/>
    </location>
</feature>
<keyword evidence="4" id="KW-1185">Reference proteome</keyword>
<sequence length="162" mass="17334">MASMAAAPPPPRYKQAADQVHVALQSTELVVRMPCATCTVALPVPVSDVQEVRVVPTKVEVTLSKQATSTAAPAPTAAPRHSSKWDHLEVDDDAPPSGSGDAELQAFFQKLYADADADTRRAMVKSFQESGGTALSTNWAEVGQKTMPVQAPQGMEARRYEQ</sequence>
<dbReference type="InterPro" id="IPR007699">
    <property type="entry name" value="SGS_dom"/>
</dbReference>
<dbReference type="InterPro" id="IPR044563">
    <property type="entry name" value="Sgt1-like"/>
</dbReference>
<accession>A0AAF0EAL9</accession>
<dbReference type="Pfam" id="PF05002">
    <property type="entry name" value="SGS"/>
    <property type="match status" value="1"/>
</dbReference>
<evidence type="ECO:0000313" key="3">
    <source>
        <dbReference type="EMBL" id="WFD22872.1"/>
    </source>
</evidence>
<organism evidence="3 4">
    <name type="scientific">Malassezia equina</name>
    <dbReference type="NCBI Taxonomy" id="1381935"/>
    <lineage>
        <taxon>Eukaryota</taxon>
        <taxon>Fungi</taxon>
        <taxon>Dikarya</taxon>
        <taxon>Basidiomycota</taxon>
        <taxon>Ustilaginomycotina</taxon>
        <taxon>Malasseziomycetes</taxon>
        <taxon>Malasseziales</taxon>
        <taxon>Malasseziaceae</taxon>
        <taxon>Malassezia</taxon>
    </lineage>
</organism>
<proteinExistence type="predicted"/>
<dbReference type="PANTHER" id="PTHR45862">
    <property type="entry name" value="PROTEIN SGT1 HOMOLOG"/>
    <property type="match status" value="1"/>
</dbReference>
<reference evidence="3" key="1">
    <citation type="submission" date="2023-03" db="EMBL/GenBank/DDBJ databases">
        <title>Mating type loci evolution in Malassezia.</title>
        <authorList>
            <person name="Coelho M.A."/>
        </authorList>
    </citation>
    <scope>NUCLEOTIDE SEQUENCE</scope>
    <source>
        <strain evidence="3">CBS 12830</strain>
    </source>
</reference>
<dbReference type="EMBL" id="CP119902">
    <property type="protein sequence ID" value="WFD22872.1"/>
    <property type="molecule type" value="Genomic_DNA"/>
</dbReference>
<evidence type="ECO:0000259" key="2">
    <source>
        <dbReference type="PROSITE" id="PS51048"/>
    </source>
</evidence>
<name>A0AAF0EAL9_9BASI</name>
<feature type="domain" description="SGS" evidence="2">
    <location>
        <begin position="73"/>
        <end position="162"/>
    </location>
</feature>
<gene>
    <name evidence="3" type="primary">SGT1</name>
    <name evidence="3" type="ORF">MEQU1_001549</name>
</gene>
<dbReference type="AlphaFoldDB" id="A0AAF0EAL9"/>
<evidence type="ECO:0000256" key="1">
    <source>
        <dbReference type="SAM" id="MobiDB-lite"/>
    </source>
</evidence>
<evidence type="ECO:0000313" key="4">
    <source>
        <dbReference type="Proteomes" id="UP001214415"/>
    </source>
</evidence>